<gene>
    <name evidence="1" type="ORF">HNR75_000814</name>
</gene>
<dbReference type="RefSeq" id="WP_188025732.1">
    <property type="nucleotide sequence ID" value="NZ_JACHGR010000002.1"/>
</dbReference>
<protein>
    <submittedName>
        <fullName evidence="1">Uncharacterized protein</fullName>
    </submittedName>
</protein>
<sequence>MPVNDENPFRAEWSAKGHTLCLGHWEISFNDQEVVLPETTAVNDMGTFGNFSYLFEDDPDWEEGLKEDEWIVDNIDWLSQCFIDNDIPVEEAFFRWFYQAVNVADWRCSSCGGCM</sequence>
<accession>A0A841GKB3</accession>
<reference evidence="1 2" key="1">
    <citation type="submission" date="2020-08" db="EMBL/GenBank/DDBJ databases">
        <title>Genomic Encyclopedia of Type Strains, Phase IV (KMG-IV): sequencing the most valuable type-strain genomes for metagenomic binning, comparative biology and taxonomic classification.</title>
        <authorList>
            <person name="Goeker M."/>
        </authorList>
    </citation>
    <scope>NUCLEOTIDE SEQUENCE [LARGE SCALE GENOMIC DNA]</scope>
    <source>
        <strain evidence="1 2">DSM 22975</strain>
    </source>
</reference>
<comment type="caution">
    <text evidence="1">The sequence shown here is derived from an EMBL/GenBank/DDBJ whole genome shotgun (WGS) entry which is preliminary data.</text>
</comment>
<dbReference type="AlphaFoldDB" id="A0A841GKB3"/>
<keyword evidence="2" id="KW-1185">Reference proteome</keyword>
<dbReference type="Proteomes" id="UP000585721">
    <property type="component" value="Unassembled WGS sequence"/>
</dbReference>
<dbReference type="EMBL" id="JACHGR010000002">
    <property type="protein sequence ID" value="MBB6054942.1"/>
    <property type="molecule type" value="Genomic_DNA"/>
</dbReference>
<organism evidence="1 2">
    <name type="scientific">Tolumonas osonensis</name>
    <dbReference type="NCBI Taxonomy" id="675874"/>
    <lineage>
        <taxon>Bacteria</taxon>
        <taxon>Pseudomonadati</taxon>
        <taxon>Pseudomonadota</taxon>
        <taxon>Gammaproteobacteria</taxon>
        <taxon>Aeromonadales</taxon>
        <taxon>Aeromonadaceae</taxon>
        <taxon>Tolumonas</taxon>
    </lineage>
</organism>
<proteinExistence type="predicted"/>
<name>A0A841GKB3_9GAMM</name>
<evidence type="ECO:0000313" key="2">
    <source>
        <dbReference type="Proteomes" id="UP000585721"/>
    </source>
</evidence>
<evidence type="ECO:0000313" key="1">
    <source>
        <dbReference type="EMBL" id="MBB6054942.1"/>
    </source>
</evidence>